<dbReference type="PANTHER" id="PTHR19303">
    <property type="entry name" value="TRANSPOSON"/>
    <property type="match status" value="1"/>
</dbReference>
<dbReference type="SUPFAM" id="SSF46689">
    <property type="entry name" value="Homeodomain-like"/>
    <property type="match status" value="2"/>
</dbReference>
<evidence type="ECO:0000313" key="8">
    <source>
        <dbReference type="RefSeq" id="XP_021108690.1"/>
    </source>
</evidence>
<proteinExistence type="predicted"/>
<evidence type="ECO:0000313" key="5">
    <source>
        <dbReference type="Proteomes" id="UP000694906"/>
    </source>
</evidence>
<keyword evidence="2" id="KW-0238">DNA-binding</keyword>
<organism evidence="5 8">
    <name type="scientific">Heterocephalus glaber</name>
    <name type="common">Naked mole rat</name>
    <dbReference type="NCBI Taxonomy" id="10181"/>
    <lineage>
        <taxon>Eukaryota</taxon>
        <taxon>Metazoa</taxon>
        <taxon>Chordata</taxon>
        <taxon>Craniata</taxon>
        <taxon>Vertebrata</taxon>
        <taxon>Euteleostomi</taxon>
        <taxon>Mammalia</taxon>
        <taxon>Eutheria</taxon>
        <taxon>Euarchontoglires</taxon>
        <taxon>Glires</taxon>
        <taxon>Rodentia</taxon>
        <taxon>Hystricomorpha</taxon>
        <taxon>Bathyergidae</taxon>
        <taxon>Heterocephalus</taxon>
    </lineage>
</organism>
<evidence type="ECO:0000313" key="6">
    <source>
        <dbReference type="RefSeq" id="XP_012925250.1"/>
    </source>
</evidence>
<dbReference type="GO" id="GO:0005634">
    <property type="term" value="C:nucleus"/>
    <property type="evidence" value="ECO:0007669"/>
    <property type="project" value="UniProtKB-SubCell"/>
</dbReference>
<evidence type="ECO:0000256" key="1">
    <source>
        <dbReference type="ARBA" id="ARBA00004123"/>
    </source>
</evidence>
<evidence type="ECO:0000259" key="4">
    <source>
        <dbReference type="PROSITE" id="PS51253"/>
    </source>
</evidence>
<dbReference type="KEGG" id="hgl:101702595"/>
<feature type="domain" description="HTH CENPB-type" evidence="4">
    <location>
        <begin position="80"/>
        <end position="152"/>
    </location>
</feature>
<dbReference type="RefSeq" id="XP_021108690.1">
    <property type="nucleotide sequence ID" value="XM_021253031.1"/>
</dbReference>
<comment type="subcellular location">
    <subcellularLocation>
        <location evidence="1">Nucleus</location>
    </subcellularLocation>
</comment>
<dbReference type="InterPro" id="IPR009057">
    <property type="entry name" value="Homeodomain-like_sf"/>
</dbReference>
<protein>
    <submittedName>
        <fullName evidence="6 7">Jerky protein homolog-like</fullName>
    </submittedName>
</protein>
<dbReference type="Pfam" id="PF03221">
    <property type="entry name" value="HTH_Tnp_Tc5"/>
    <property type="match status" value="1"/>
</dbReference>
<reference evidence="6 7" key="1">
    <citation type="submission" date="2025-04" db="UniProtKB">
        <authorList>
            <consortium name="RefSeq"/>
        </authorList>
    </citation>
    <scope>IDENTIFICATION</scope>
</reference>
<sequence>MSKRVKDIPMGNSERKKRKHLSLSIAQKVELLQKLDAGVSVRHLTEEYGVGTTTIYDLKKQKSKLLKFYSASDNQELMKNRKTLHRAKNEDLDRVLIEWIRQQRSKDMPLTGLLVMKQARIYHEELNIESECEYSEGWLQKFKKRHGIKYLKMCGKKSSDHETSENYIDEFAKIISDENLSPEQIYNADETALYWCYVPRKTLTMANERVPKDFKDTKQRLTVLGCANAAGTHKIKLAVIGKSLNPKCLKDVGSLPVHYYANKKASVTREIFSDWLSKHFVPAARAHCKQAGLEDNCKILLFLDNCSAHPPPELLVKSNVFSIYLPSNVTSVIQPCDQGILRSMKSKYKHFFLNSMLSSVNRGLKIQDFLKQFSLKDAIYAVANAWNEIDKSTLTNAWHRLWATMMFENDLADEDFEGFKDSNEKMMISKLITYAKSLSAESVNKLEEADIEEILNIDNDAPVVHPLSDREIAKMGLCTDQHEDSSSNDDDTVSTAEKISIDNMVKMCDQLIAGLERCAFISKQEIMAIYSIKEKLLRRTPMLRRQMRLGKVLKGSQY</sequence>
<dbReference type="Pfam" id="PF04218">
    <property type="entry name" value="CENP-B_N"/>
    <property type="match status" value="1"/>
</dbReference>
<evidence type="ECO:0000256" key="2">
    <source>
        <dbReference type="ARBA" id="ARBA00023125"/>
    </source>
</evidence>
<dbReference type="Proteomes" id="UP000694906">
    <property type="component" value="Unplaced"/>
</dbReference>
<dbReference type="InterPro" id="IPR007889">
    <property type="entry name" value="HTH_Psq"/>
</dbReference>
<evidence type="ECO:0000313" key="7">
    <source>
        <dbReference type="RefSeq" id="XP_021108689.1"/>
    </source>
</evidence>
<dbReference type="GeneID" id="101702595"/>
<name>A0AAX6SHT4_HETGA</name>
<dbReference type="SMART" id="SM00674">
    <property type="entry name" value="CENPB"/>
    <property type="match status" value="1"/>
</dbReference>
<gene>
    <name evidence="6 7 8" type="primary">LOC101702595</name>
</gene>
<dbReference type="InterPro" id="IPR050863">
    <property type="entry name" value="CenT-Element_Derived"/>
</dbReference>
<dbReference type="PROSITE" id="PS51253">
    <property type="entry name" value="HTH_CENPB"/>
    <property type="match status" value="1"/>
</dbReference>
<dbReference type="GO" id="GO:0003677">
    <property type="term" value="F:DNA binding"/>
    <property type="evidence" value="ECO:0007669"/>
    <property type="project" value="UniProtKB-KW"/>
</dbReference>
<dbReference type="InterPro" id="IPR036397">
    <property type="entry name" value="RNaseH_sf"/>
</dbReference>
<dbReference type="InterPro" id="IPR004875">
    <property type="entry name" value="DDE_SF_endonuclease_dom"/>
</dbReference>
<evidence type="ECO:0000256" key="3">
    <source>
        <dbReference type="ARBA" id="ARBA00023242"/>
    </source>
</evidence>
<dbReference type="PANTHER" id="PTHR19303:SF16">
    <property type="entry name" value="JERKY PROTEIN HOMOLOG-LIKE"/>
    <property type="match status" value="1"/>
</dbReference>
<dbReference type="Gene3D" id="3.30.420.10">
    <property type="entry name" value="Ribonuclease H-like superfamily/Ribonuclease H"/>
    <property type="match status" value="1"/>
</dbReference>
<dbReference type="InterPro" id="IPR006600">
    <property type="entry name" value="HTH_CenpB_DNA-bd_dom"/>
</dbReference>
<dbReference type="Pfam" id="PF03184">
    <property type="entry name" value="DDE_1"/>
    <property type="match status" value="1"/>
</dbReference>
<dbReference type="RefSeq" id="XP_021108689.1">
    <property type="nucleotide sequence ID" value="XM_021253030.1"/>
</dbReference>
<accession>A0AAX6SHT4</accession>
<dbReference type="RefSeq" id="XP_012925250.1">
    <property type="nucleotide sequence ID" value="XM_013069796.2"/>
</dbReference>
<dbReference type="AlphaFoldDB" id="A0AAX6SHT4"/>
<keyword evidence="5" id="KW-1185">Reference proteome</keyword>
<dbReference type="Gene3D" id="1.10.10.60">
    <property type="entry name" value="Homeodomain-like"/>
    <property type="match status" value="2"/>
</dbReference>
<keyword evidence="3" id="KW-0539">Nucleus</keyword>